<dbReference type="SUPFAM" id="SSF54211">
    <property type="entry name" value="Ribosomal protein S5 domain 2-like"/>
    <property type="match status" value="1"/>
</dbReference>
<protein>
    <submittedName>
        <fullName evidence="4">YigZ family protein</fullName>
    </submittedName>
</protein>
<dbReference type="InterPro" id="IPR015796">
    <property type="entry name" value="Impact_YigZ-like"/>
</dbReference>
<organism evidence="4 5">
    <name type="scientific">Vagococcus acidifermentans</name>
    <dbReference type="NCBI Taxonomy" id="564710"/>
    <lineage>
        <taxon>Bacteria</taxon>
        <taxon>Bacillati</taxon>
        <taxon>Bacillota</taxon>
        <taxon>Bacilli</taxon>
        <taxon>Lactobacillales</taxon>
        <taxon>Enterococcaceae</taxon>
        <taxon>Vagococcus</taxon>
    </lineage>
</organism>
<dbReference type="InterPro" id="IPR036956">
    <property type="entry name" value="Impact_N_sf"/>
</dbReference>
<comment type="caution">
    <text evidence="4">The sequence shown here is derived from an EMBL/GenBank/DDBJ whole genome shotgun (WGS) entry which is preliminary data.</text>
</comment>
<dbReference type="InterPro" id="IPR020569">
    <property type="entry name" value="UPF0029_Impact_CS"/>
</dbReference>
<dbReference type="GO" id="GO:0006446">
    <property type="term" value="P:regulation of translational initiation"/>
    <property type="evidence" value="ECO:0007669"/>
    <property type="project" value="TreeGrafter"/>
</dbReference>
<evidence type="ECO:0000313" key="5">
    <source>
        <dbReference type="Proteomes" id="UP000286773"/>
    </source>
</evidence>
<dbReference type="InterPro" id="IPR023582">
    <property type="entry name" value="Impact"/>
</dbReference>
<sequence length="214" mass="24225">MLSHYYTIKEDGQYEIEIKKSRFICTLKRIESEEMAREYIQQLKKEHWKATHNCSAYVLGDKQEIQRSSDDGEPSGTAGVPMLEVLKVKQLRNVLAVVTRYFGGTKLGAGGLIRAYSQSVSEALKHIGIVEGVLMQEVQVTVGYPLHGKLEYFLQQADIYVKDTAFTERVTVSCMITEDRVQAFRSKLDDLLSGQYDIQLKGTDYFETPVPPSS</sequence>
<dbReference type="SUPFAM" id="SSF54980">
    <property type="entry name" value="EF-G C-terminal domain-like"/>
    <property type="match status" value="1"/>
</dbReference>
<evidence type="ECO:0000313" key="4">
    <source>
        <dbReference type="EMBL" id="RSU11423.1"/>
    </source>
</evidence>
<keyword evidence="5" id="KW-1185">Reference proteome</keyword>
<comment type="similarity">
    <text evidence="1">Belongs to the IMPACT family.</text>
</comment>
<dbReference type="PROSITE" id="PS00910">
    <property type="entry name" value="UPF0029"/>
    <property type="match status" value="1"/>
</dbReference>
<evidence type="ECO:0000259" key="2">
    <source>
        <dbReference type="Pfam" id="PF01205"/>
    </source>
</evidence>
<dbReference type="InterPro" id="IPR035647">
    <property type="entry name" value="EFG_III/V"/>
</dbReference>
<dbReference type="Gene3D" id="3.30.70.240">
    <property type="match status" value="1"/>
</dbReference>
<dbReference type="EMBL" id="NGKC01000008">
    <property type="protein sequence ID" value="RSU11423.1"/>
    <property type="molecule type" value="Genomic_DNA"/>
</dbReference>
<dbReference type="Pfam" id="PF01205">
    <property type="entry name" value="Impact_N"/>
    <property type="match status" value="1"/>
</dbReference>
<feature type="domain" description="UPF0029" evidence="3">
    <location>
        <begin position="140"/>
        <end position="195"/>
    </location>
</feature>
<dbReference type="RefSeq" id="WP_126813789.1">
    <property type="nucleotide sequence ID" value="NZ_NGKC01000008.1"/>
</dbReference>
<name>A0A430ATP2_9ENTE</name>
<dbReference type="Pfam" id="PF09186">
    <property type="entry name" value="DUF1949"/>
    <property type="match status" value="1"/>
</dbReference>
<accession>A0A430ATP2</accession>
<dbReference type="GO" id="GO:0005737">
    <property type="term" value="C:cytoplasm"/>
    <property type="evidence" value="ECO:0007669"/>
    <property type="project" value="TreeGrafter"/>
</dbReference>
<dbReference type="PANTHER" id="PTHR16301">
    <property type="entry name" value="IMPACT-RELATED"/>
    <property type="match status" value="1"/>
</dbReference>
<reference evidence="4 5" key="1">
    <citation type="submission" date="2017-05" db="EMBL/GenBank/DDBJ databases">
        <title>Vagococcus spp. assemblies.</title>
        <authorList>
            <person name="Gulvik C.A."/>
        </authorList>
    </citation>
    <scope>NUCLEOTIDE SEQUENCE [LARGE SCALE GENOMIC DNA]</scope>
    <source>
        <strain evidence="4 5">LMG 24798</strain>
    </source>
</reference>
<dbReference type="NCBIfam" id="TIGR00257">
    <property type="entry name" value="IMPACT_YIGZ"/>
    <property type="match status" value="1"/>
</dbReference>
<evidence type="ECO:0000259" key="3">
    <source>
        <dbReference type="Pfam" id="PF09186"/>
    </source>
</evidence>
<dbReference type="InterPro" id="IPR020568">
    <property type="entry name" value="Ribosomal_Su5_D2-typ_SF"/>
</dbReference>
<dbReference type="PANTHER" id="PTHR16301:SF20">
    <property type="entry name" value="IMPACT FAMILY MEMBER YIGZ"/>
    <property type="match status" value="1"/>
</dbReference>
<feature type="domain" description="Impact N-terminal" evidence="2">
    <location>
        <begin position="19"/>
        <end position="124"/>
    </location>
</feature>
<dbReference type="InterPro" id="IPR001498">
    <property type="entry name" value="Impact_N"/>
</dbReference>
<dbReference type="Gene3D" id="3.30.230.30">
    <property type="entry name" value="Impact, N-terminal domain"/>
    <property type="match status" value="1"/>
</dbReference>
<dbReference type="AlphaFoldDB" id="A0A430ATP2"/>
<dbReference type="InterPro" id="IPR015269">
    <property type="entry name" value="UPF0029_Impact_C"/>
</dbReference>
<evidence type="ECO:0000256" key="1">
    <source>
        <dbReference type="ARBA" id="ARBA00007665"/>
    </source>
</evidence>
<proteinExistence type="inferred from homology"/>
<dbReference type="OrthoDB" id="9813771at2"/>
<gene>
    <name evidence="4" type="ORF">CBF27_07960</name>
</gene>
<dbReference type="Proteomes" id="UP000286773">
    <property type="component" value="Unassembled WGS sequence"/>
</dbReference>